<name>A0ABW5BH06_9PROT</name>
<reference evidence="3" key="1">
    <citation type="journal article" date="2019" name="Int. J. Syst. Evol. Microbiol.">
        <title>The Global Catalogue of Microorganisms (GCM) 10K type strain sequencing project: providing services to taxonomists for standard genome sequencing and annotation.</title>
        <authorList>
            <consortium name="The Broad Institute Genomics Platform"/>
            <consortium name="The Broad Institute Genome Sequencing Center for Infectious Disease"/>
            <person name="Wu L."/>
            <person name="Ma J."/>
        </authorList>
    </citation>
    <scope>NUCLEOTIDE SEQUENCE [LARGE SCALE GENOMIC DNA]</scope>
    <source>
        <strain evidence="3">CGMCC 4.7192</strain>
    </source>
</reference>
<feature type="chain" id="PRO_5045733343" description="Quinohemoprotein amine dehydrogenase alpha subunit haem binding domain-containing protein" evidence="1">
    <location>
        <begin position="31"/>
        <end position="114"/>
    </location>
</feature>
<dbReference type="Proteomes" id="UP001597294">
    <property type="component" value="Unassembled WGS sequence"/>
</dbReference>
<evidence type="ECO:0000313" key="2">
    <source>
        <dbReference type="EMBL" id="MFD2204716.1"/>
    </source>
</evidence>
<gene>
    <name evidence="2" type="ORF">ACFSKO_03805</name>
</gene>
<keyword evidence="3" id="KW-1185">Reference proteome</keyword>
<sequence length="114" mass="12878">MKITTRLVKMTSLLPLTASFILLLATSSNAQEEDEFEGLAPGIGQEEVLIYCSACHSTRIVQQQGMKRSGWEETLEWMVEDQGMSEIDEPDLALILDYLSKHYNVDRPNFPGKK</sequence>
<dbReference type="InterPro" id="IPR036909">
    <property type="entry name" value="Cyt_c-like_dom_sf"/>
</dbReference>
<comment type="caution">
    <text evidence="2">The sequence shown here is derived from an EMBL/GenBank/DDBJ whole genome shotgun (WGS) entry which is preliminary data.</text>
</comment>
<dbReference type="SUPFAM" id="SSF46626">
    <property type="entry name" value="Cytochrome c"/>
    <property type="match status" value="1"/>
</dbReference>
<keyword evidence="1" id="KW-0732">Signal</keyword>
<accession>A0ABW5BH06</accession>
<evidence type="ECO:0008006" key="4">
    <source>
        <dbReference type="Google" id="ProtNLM"/>
    </source>
</evidence>
<protein>
    <recommendedName>
        <fullName evidence="4">Quinohemoprotein amine dehydrogenase alpha subunit haem binding domain-containing protein</fullName>
    </recommendedName>
</protein>
<proteinExistence type="predicted"/>
<dbReference type="Gene3D" id="1.10.760.10">
    <property type="entry name" value="Cytochrome c-like domain"/>
    <property type="match status" value="1"/>
</dbReference>
<feature type="signal peptide" evidence="1">
    <location>
        <begin position="1"/>
        <end position="30"/>
    </location>
</feature>
<dbReference type="EMBL" id="JBHUII010000001">
    <property type="protein sequence ID" value="MFD2204716.1"/>
    <property type="molecule type" value="Genomic_DNA"/>
</dbReference>
<evidence type="ECO:0000313" key="3">
    <source>
        <dbReference type="Proteomes" id="UP001597294"/>
    </source>
</evidence>
<dbReference type="RefSeq" id="WP_380248576.1">
    <property type="nucleotide sequence ID" value="NZ_JBHUII010000001.1"/>
</dbReference>
<evidence type="ECO:0000256" key="1">
    <source>
        <dbReference type="SAM" id="SignalP"/>
    </source>
</evidence>
<organism evidence="2 3">
    <name type="scientific">Kiloniella antarctica</name>
    <dbReference type="NCBI Taxonomy" id="1550907"/>
    <lineage>
        <taxon>Bacteria</taxon>
        <taxon>Pseudomonadati</taxon>
        <taxon>Pseudomonadota</taxon>
        <taxon>Alphaproteobacteria</taxon>
        <taxon>Rhodospirillales</taxon>
        <taxon>Kiloniellaceae</taxon>
        <taxon>Kiloniella</taxon>
    </lineage>
</organism>